<protein>
    <submittedName>
        <fullName evidence="3">Arylsulfatase</fullName>
    </submittedName>
</protein>
<dbReference type="InterPro" id="IPR052701">
    <property type="entry name" value="GAG_Ulvan_Degrading_Sulfatases"/>
</dbReference>
<evidence type="ECO:0000313" key="4">
    <source>
        <dbReference type="Proteomes" id="UP000621516"/>
    </source>
</evidence>
<dbReference type="Gene3D" id="3.40.720.10">
    <property type="entry name" value="Alkaline Phosphatase, subunit A"/>
    <property type="match status" value="1"/>
</dbReference>
<keyword evidence="4" id="KW-1185">Reference proteome</keyword>
<gene>
    <name evidence="3" type="ORF">ICJ85_09555</name>
</gene>
<accession>A0A8J6Q637</accession>
<evidence type="ECO:0000313" key="3">
    <source>
        <dbReference type="EMBL" id="MBD0824268.1"/>
    </source>
</evidence>
<dbReference type="RefSeq" id="WP_188223567.1">
    <property type="nucleotide sequence ID" value="NZ_JACVXD010000004.1"/>
</dbReference>
<organism evidence="3 4">
    <name type="scientific">Aestuariibaculum marinum</name>
    <dbReference type="NCBI Taxonomy" id="2683592"/>
    <lineage>
        <taxon>Bacteria</taxon>
        <taxon>Pseudomonadati</taxon>
        <taxon>Bacteroidota</taxon>
        <taxon>Flavobacteriia</taxon>
        <taxon>Flavobacteriales</taxon>
        <taxon>Flavobacteriaceae</taxon>
    </lineage>
</organism>
<proteinExistence type="predicted"/>
<comment type="caution">
    <text evidence="3">The sequence shown here is derived from an EMBL/GenBank/DDBJ whole genome shotgun (WGS) entry which is preliminary data.</text>
</comment>
<feature type="chain" id="PRO_5035178877" evidence="1">
    <location>
        <begin position="25"/>
        <end position="524"/>
    </location>
</feature>
<dbReference type="SUPFAM" id="SSF53649">
    <property type="entry name" value="Alkaline phosphatase-like"/>
    <property type="match status" value="1"/>
</dbReference>
<dbReference type="InterPro" id="IPR017850">
    <property type="entry name" value="Alkaline_phosphatase_core_sf"/>
</dbReference>
<feature type="domain" description="Sulfatase N-terminal" evidence="2">
    <location>
        <begin position="28"/>
        <end position="373"/>
    </location>
</feature>
<dbReference type="PANTHER" id="PTHR43751:SF2">
    <property type="entry name" value="SULFATASE N-TERMINAL DOMAIN-CONTAINING PROTEIN"/>
    <property type="match status" value="1"/>
</dbReference>
<sequence>MIKNTPLFKRILLLVFALPLFALAQDKPNILVIMVDDVAPNSLGCYSLGMQYPTPNIDRIAKEGAIFTDHYSQPSCTAGRAAFITGQKPVRTGLTTVGQPGNPLGLKKEDPTLAELLKPMGYMTAQYGKNHLGDRNEHLPTVHGFDEFFGNLYHLNVSEEEEQADYPKSEAFYEKYGPRGIIESYATDSYDSTEDPRFGVIGKQKVTDIGKLTSKRMETFDEELVAKTKDFMKRAKDAKKPFFIWHATSRMHVYTHLKEASRNLATPISTDMDLFGSGLMEHDGHVGQLLDYMEDLGIDENTIVIYTTDNGPEQSTFPHAGVTMFRGEKMTTYEGGVRSPFMVRWPKNIPAGLVRNGISAHEDVLPTLMAAVGKENIKDDLKKGYKAGDMTYKVYVDGFQNLDYWTGKADKSARNYFFYYYESGLTAMRVGPWKMHFATKERYFDDMVSHTMPQLFNLRKDPFEKYDDITGFHLIMEKSWVMQPAIGLLSEHLATFKEFPPRQAAASLDINKAIDAILKSDTRQ</sequence>
<name>A0A8J6Q637_9FLAO</name>
<dbReference type="Pfam" id="PF00884">
    <property type="entry name" value="Sulfatase"/>
    <property type="match status" value="1"/>
</dbReference>
<dbReference type="Gene3D" id="3.30.1120.10">
    <property type="match status" value="1"/>
</dbReference>
<dbReference type="PANTHER" id="PTHR43751">
    <property type="entry name" value="SULFATASE"/>
    <property type="match status" value="1"/>
</dbReference>
<dbReference type="Pfam" id="PF14707">
    <property type="entry name" value="Sulfatase_C"/>
    <property type="match status" value="1"/>
</dbReference>
<dbReference type="CDD" id="cd16142">
    <property type="entry name" value="ARS_like"/>
    <property type="match status" value="1"/>
</dbReference>
<reference evidence="3 4" key="1">
    <citation type="journal article" date="2018" name="J. Microbiol.">
        <title>Aestuariibaculum marinum sp. nov., a marine bacterium isolated from seawater in South Korea.</title>
        <authorList>
            <person name="Choi J."/>
            <person name="Lee D."/>
            <person name="Jang J.H."/>
            <person name="Cha S."/>
            <person name="Seo T."/>
        </authorList>
    </citation>
    <scope>NUCLEOTIDE SEQUENCE [LARGE SCALE GENOMIC DNA]</scope>
    <source>
        <strain evidence="3 4">IP7</strain>
    </source>
</reference>
<keyword evidence="1" id="KW-0732">Signal</keyword>
<evidence type="ECO:0000259" key="2">
    <source>
        <dbReference type="Pfam" id="PF00884"/>
    </source>
</evidence>
<dbReference type="AlphaFoldDB" id="A0A8J6Q637"/>
<dbReference type="Proteomes" id="UP000621516">
    <property type="component" value="Unassembled WGS sequence"/>
</dbReference>
<dbReference type="InterPro" id="IPR000917">
    <property type="entry name" value="Sulfatase_N"/>
</dbReference>
<evidence type="ECO:0000256" key="1">
    <source>
        <dbReference type="SAM" id="SignalP"/>
    </source>
</evidence>
<dbReference type="EMBL" id="JACVXD010000004">
    <property type="protein sequence ID" value="MBD0824268.1"/>
    <property type="molecule type" value="Genomic_DNA"/>
</dbReference>
<feature type="signal peptide" evidence="1">
    <location>
        <begin position="1"/>
        <end position="24"/>
    </location>
</feature>